<reference evidence="1" key="2">
    <citation type="submission" date="2015-06" db="UniProtKB">
        <authorList>
            <consortium name="EnsemblMetazoa"/>
        </authorList>
    </citation>
    <scope>IDENTIFICATION</scope>
</reference>
<dbReference type="EMBL" id="CAEY01000341">
    <property type="status" value="NOT_ANNOTATED_CDS"/>
    <property type="molecule type" value="Genomic_DNA"/>
</dbReference>
<sequence length="88" mass="9961">MYSIITLKANILVLNLNGLIYAEFILRSLAAINCLKPCDCFIIKMFNLFASQTLSLVYLFKAIHTFHDYYTQQCSVNSLTLCGVVQSD</sequence>
<organism evidence="1 2">
    <name type="scientific">Tetranychus urticae</name>
    <name type="common">Two-spotted spider mite</name>
    <dbReference type="NCBI Taxonomy" id="32264"/>
    <lineage>
        <taxon>Eukaryota</taxon>
        <taxon>Metazoa</taxon>
        <taxon>Ecdysozoa</taxon>
        <taxon>Arthropoda</taxon>
        <taxon>Chelicerata</taxon>
        <taxon>Arachnida</taxon>
        <taxon>Acari</taxon>
        <taxon>Acariformes</taxon>
        <taxon>Trombidiformes</taxon>
        <taxon>Prostigmata</taxon>
        <taxon>Eleutherengona</taxon>
        <taxon>Raphignathae</taxon>
        <taxon>Tetranychoidea</taxon>
        <taxon>Tetranychidae</taxon>
        <taxon>Tetranychus</taxon>
    </lineage>
</organism>
<proteinExistence type="predicted"/>
<dbReference type="EnsemblMetazoa" id="tetur17g02110.1">
    <property type="protein sequence ID" value="tetur17g02110.1"/>
    <property type="gene ID" value="tetur17g02110"/>
</dbReference>
<protein>
    <submittedName>
        <fullName evidence="1">Uncharacterized protein</fullName>
    </submittedName>
</protein>
<evidence type="ECO:0000313" key="1">
    <source>
        <dbReference type="EnsemblMetazoa" id="tetur17g02110.1"/>
    </source>
</evidence>
<dbReference type="Proteomes" id="UP000015104">
    <property type="component" value="Unassembled WGS sequence"/>
</dbReference>
<dbReference type="HOGENOM" id="CLU_2471963_0_0_1"/>
<reference evidence="2" key="1">
    <citation type="submission" date="2011-08" db="EMBL/GenBank/DDBJ databases">
        <authorList>
            <person name="Rombauts S."/>
        </authorList>
    </citation>
    <scope>NUCLEOTIDE SEQUENCE</scope>
    <source>
        <strain evidence="2">London</strain>
    </source>
</reference>
<name>T1KPY0_TETUR</name>
<keyword evidence="2" id="KW-1185">Reference proteome</keyword>
<accession>T1KPY0</accession>
<evidence type="ECO:0000313" key="2">
    <source>
        <dbReference type="Proteomes" id="UP000015104"/>
    </source>
</evidence>
<dbReference type="AlphaFoldDB" id="T1KPY0"/>